<dbReference type="GO" id="GO:0016836">
    <property type="term" value="F:hydro-lyase activity"/>
    <property type="evidence" value="ECO:0007669"/>
    <property type="project" value="UniProtKB-ARBA"/>
</dbReference>
<dbReference type="InterPro" id="IPR018376">
    <property type="entry name" value="Enoyl-CoA_hyd/isom_CS"/>
</dbReference>
<dbReference type="InterPro" id="IPR014748">
    <property type="entry name" value="Enoyl-CoA_hydra_C"/>
</dbReference>
<dbReference type="Gene3D" id="3.90.226.10">
    <property type="entry name" value="2-enoyl-CoA Hydratase, Chain A, domain 1"/>
    <property type="match status" value="1"/>
</dbReference>
<comment type="similarity">
    <text evidence="1 3">Belongs to the enoyl-CoA hydratase/isomerase family.</text>
</comment>
<dbReference type="PANTHER" id="PTHR11941">
    <property type="entry name" value="ENOYL-COA HYDRATASE-RELATED"/>
    <property type="match status" value="1"/>
</dbReference>
<evidence type="ECO:0000256" key="3">
    <source>
        <dbReference type="RuleBase" id="RU003707"/>
    </source>
</evidence>
<dbReference type="EMBL" id="DPXL01000119">
    <property type="protein sequence ID" value="HCM31681.1"/>
    <property type="molecule type" value="Genomic_DNA"/>
</dbReference>
<keyword evidence="4" id="KW-0413">Isomerase</keyword>
<dbReference type="CDD" id="cd06558">
    <property type="entry name" value="crotonase-like"/>
    <property type="match status" value="1"/>
</dbReference>
<organism evidence="4 5">
    <name type="scientific">Acinetobacter radioresistens</name>
    <dbReference type="NCBI Taxonomy" id="40216"/>
    <lineage>
        <taxon>Bacteria</taxon>
        <taxon>Pseudomonadati</taxon>
        <taxon>Pseudomonadota</taxon>
        <taxon>Gammaproteobacteria</taxon>
        <taxon>Moraxellales</taxon>
        <taxon>Moraxellaceae</taxon>
        <taxon>Acinetobacter</taxon>
    </lineage>
</organism>
<name>A0A3D3G5M1_ACIRA</name>
<dbReference type="InterPro" id="IPR001753">
    <property type="entry name" value="Enoyl-CoA_hydra/iso"/>
</dbReference>
<evidence type="ECO:0000313" key="5">
    <source>
        <dbReference type="Proteomes" id="UP000262257"/>
    </source>
</evidence>
<reference evidence="4 5" key="1">
    <citation type="journal article" date="2018" name="Nat. Biotechnol.">
        <title>A standardized bacterial taxonomy based on genome phylogeny substantially revises the tree of life.</title>
        <authorList>
            <person name="Parks D.H."/>
            <person name="Chuvochina M."/>
            <person name="Waite D.W."/>
            <person name="Rinke C."/>
            <person name="Skarshewski A."/>
            <person name="Chaumeil P.A."/>
            <person name="Hugenholtz P."/>
        </authorList>
    </citation>
    <scope>NUCLEOTIDE SEQUENCE [LARGE SCALE GENOMIC DNA]</scope>
    <source>
        <strain evidence="4">UBA10045</strain>
    </source>
</reference>
<accession>A0A3D3G5M1</accession>
<dbReference type="InterPro" id="IPR029045">
    <property type="entry name" value="ClpP/crotonase-like_dom_sf"/>
</dbReference>
<dbReference type="GO" id="GO:0016853">
    <property type="term" value="F:isomerase activity"/>
    <property type="evidence" value="ECO:0007669"/>
    <property type="project" value="UniProtKB-KW"/>
</dbReference>
<evidence type="ECO:0000256" key="2">
    <source>
        <dbReference type="ARBA" id="ARBA00023239"/>
    </source>
</evidence>
<dbReference type="PANTHER" id="PTHR11941:SF133">
    <property type="entry name" value="1,2-EPOXYPHENYLACETYL-COA ISOMERASE"/>
    <property type="match status" value="1"/>
</dbReference>
<gene>
    <name evidence="4" type="ORF">DIC32_09225</name>
</gene>
<comment type="caution">
    <text evidence="4">The sequence shown here is derived from an EMBL/GenBank/DDBJ whole genome shotgun (WGS) entry which is preliminary data.</text>
</comment>
<dbReference type="Pfam" id="PF00378">
    <property type="entry name" value="ECH_1"/>
    <property type="match status" value="1"/>
</dbReference>
<dbReference type="FunFam" id="1.10.12.10:FF:000001">
    <property type="entry name" value="Probable enoyl-CoA hydratase, mitochondrial"/>
    <property type="match status" value="1"/>
</dbReference>
<dbReference type="AlphaFoldDB" id="A0A3D3G5M1"/>
<evidence type="ECO:0000313" key="4">
    <source>
        <dbReference type="EMBL" id="HCM31681.1"/>
    </source>
</evidence>
<dbReference type="SUPFAM" id="SSF52096">
    <property type="entry name" value="ClpP/crotonase"/>
    <property type="match status" value="1"/>
</dbReference>
<sequence>MDFETIKVSIDAQIGRLQLDRPEAMNSFNEKMHQEVQIAIRQLVDSEQIRVIIITGSGRAFCAGQDLKERAGQLDQIALPNEGTLAKYYNPLIETITHAPKPVIAAVNGVAAGAGANIALACDLVIAKQSASFIQAFCKIGLIPDAGGTWLLPRLAGHAKAMGLALLGDKISAEQAEKLGLIWQVVPDEQFDSEVQQLAQRLAQQPTYALSLIKQAIHQSTHHTLTEQLELEKNLQYLASNSQDYKEGVKAFTEKRTPLFMGK</sequence>
<dbReference type="Gene3D" id="1.10.12.10">
    <property type="entry name" value="Lyase 2-enoyl-coa Hydratase, Chain A, domain 2"/>
    <property type="match status" value="1"/>
</dbReference>
<protein>
    <submittedName>
        <fullName evidence="4">2-(1,2-epoxy-1,2-dihydrophenyl)acetyl-CoA isomerase</fullName>
    </submittedName>
</protein>
<proteinExistence type="inferred from homology"/>
<dbReference type="GO" id="GO:0006635">
    <property type="term" value="P:fatty acid beta-oxidation"/>
    <property type="evidence" value="ECO:0007669"/>
    <property type="project" value="TreeGrafter"/>
</dbReference>
<dbReference type="PROSITE" id="PS00166">
    <property type="entry name" value="ENOYL_COA_HYDRATASE"/>
    <property type="match status" value="1"/>
</dbReference>
<keyword evidence="2" id="KW-0456">Lyase</keyword>
<evidence type="ECO:0000256" key="1">
    <source>
        <dbReference type="ARBA" id="ARBA00005254"/>
    </source>
</evidence>
<dbReference type="Proteomes" id="UP000262257">
    <property type="component" value="Unassembled WGS sequence"/>
</dbReference>